<evidence type="ECO:0000313" key="2">
    <source>
        <dbReference type="Proteomes" id="UP000056453"/>
    </source>
</evidence>
<protein>
    <submittedName>
        <fullName evidence="1">Uncharacterized protein</fullName>
    </submittedName>
</protein>
<keyword evidence="2" id="KW-1185">Reference proteome</keyword>
<organism evidence="1 2">
    <name type="scientific">Burkholderia ubonensis</name>
    <dbReference type="NCBI Taxonomy" id="101571"/>
    <lineage>
        <taxon>Bacteria</taxon>
        <taxon>Pseudomonadati</taxon>
        <taxon>Pseudomonadota</taxon>
        <taxon>Betaproteobacteria</taxon>
        <taxon>Burkholderiales</taxon>
        <taxon>Burkholderiaceae</taxon>
        <taxon>Burkholderia</taxon>
        <taxon>Burkholderia cepacia complex</taxon>
    </lineage>
</organism>
<dbReference type="RefSeq" id="WP_059925682.1">
    <property type="nucleotide sequence ID" value="NZ_LPBG01000047.1"/>
</dbReference>
<evidence type="ECO:0000313" key="1">
    <source>
        <dbReference type="EMBL" id="KVP98395.1"/>
    </source>
</evidence>
<comment type="caution">
    <text evidence="1">The sequence shown here is derived from an EMBL/GenBank/DDBJ whole genome shotgun (WGS) entry which is preliminary data.</text>
</comment>
<dbReference type="Proteomes" id="UP000056453">
    <property type="component" value="Unassembled WGS sequence"/>
</dbReference>
<name>A0AAW3MXA6_9BURK</name>
<sequence length="131" mass="14232">MNNEFRQAIAVLKQTNEDFKNGHTSSVAHANSREAALMAALPALARTFGVKLASMHRIDARGELHIVARDGDKDPRLGGGRFGGPFATLLNTANPSTGIAPGAVLDSESGWCYMNLFDVEKLVLRYFDENK</sequence>
<gene>
    <name evidence="1" type="ORF">WJ96_07695</name>
</gene>
<reference evidence="1 2" key="1">
    <citation type="submission" date="2015-11" db="EMBL/GenBank/DDBJ databases">
        <title>Expanding the genomic diversity of Burkholderia species for the development of highly accurate diagnostics.</title>
        <authorList>
            <person name="Sahl J."/>
            <person name="Keim P."/>
            <person name="Wagner D."/>
        </authorList>
    </citation>
    <scope>NUCLEOTIDE SEQUENCE [LARGE SCALE GENOMIC DNA]</scope>
    <source>
        <strain evidence="1 2">MSMB1808WGS</strain>
    </source>
</reference>
<proteinExistence type="predicted"/>
<dbReference type="AlphaFoldDB" id="A0AAW3MXA6"/>
<dbReference type="EMBL" id="LPBJ01000047">
    <property type="protein sequence ID" value="KVP98395.1"/>
    <property type="molecule type" value="Genomic_DNA"/>
</dbReference>
<accession>A0AAW3MXA6</accession>